<dbReference type="Pfam" id="PF00011">
    <property type="entry name" value="HSP20"/>
    <property type="match status" value="1"/>
</dbReference>
<dbReference type="HOGENOM" id="CLU_148795_2_0_1"/>
<dbReference type="PROSITE" id="PS01031">
    <property type="entry name" value="SHSP"/>
    <property type="match status" value="1"/>
</dbReference>
<dbReference type="OrthoDB" id="3253535at2759"/>
<dbReference type="Gene3D" id="2.60.40.790">
    <property type="match status" value="1"/>
</dbReference>
<dbReference type="InterPro" id="IPR002068">
    <property type="entry name" value="A-crystallin/Hsp20_dom"/>
</dbReference>
<evidence type="ECO:0000259" key="3">
    <source>
        <dbReference type="PROSITE" id="PS01031"/>
    </source>
</evidence>
<gene>
    <name evidence="4" type="ORF">PLICRDRAFT_116403</name>
</gene>
<evidence type="ECO:0000256" key="1">
    <source>
        <dbReference type="PROSITE-ProRule" id="PRU00285"/>
    </source>
</evidence>
<reference evidence="4 5" key="1">
    <citation type="submission" date="2014-06" db="EMBL/GenBank/DDBJ databases">
        <title>Evolutionary Origins and Diversification of the Mycorrhizal Mutualists.</title>
        <authorList>
            <consortium name="DOE Joint Genome Institute"/>
            <consortium name="Mycorrhizal Genomics Consortium"/>
            <person name="Kohler A."/>
            <person name="Kuo A."/>
            <person name="Nagy L.G."/>
            <person name="Floudas D."/>
            <person name="Copeland A."/>
            <person name="Barry K.W."/>
            <person name="Cichocki N."/>
            <person name="Veneault-Fourrey C."/>
            <person name="LaButti K."/>
            <person name="Lindquist E.A."/>
            <person name="Lipzen A."/>
            <person name="Lundell T."/>
            <person name="Morin E."/>
            <person name="Murat C."/>
            <person name="Riley R."/>
            <person name="Ohm R."/>
            <person name="Sun H."/>
            <person name="Tunlid A."/>
            <person name="Henrissat B."/>
            <person name="Grigoriev I.V."/>
            <person name="Hibbett D.S."/>
            <person name="Martin F."/>
        </authorList>
    </citation>
    <scope>NUCLEOTIDE SEQUENCE [LARGE SCALE GENOMIC DNA]</scope>
    <source>
        <strain evidence="4 5">FD-325 SS-3</strain>
    </source>
</reference>
<proteinExistence type="inferred from homology"/>
<protein>
    <recommendedName>
        <fullName evidence="3">SHSP domain-containing protein</fullName>
    </recommendedName>
</protein>
<sequence length="86" mass="10061">MQVVTLPYKHTLDVDLPSEIRPEMVTISAKKGDRLDIVADAWHKENDCHYEWQIRFPPHDIDMSSVHAKVTEGHLTIDVQRRRSTR</sequence>
<dbReference type="EMBL" id="KN832568">
    <property type="protein sequence ID" value="KII85257.1"/>
    <property type="molecule type" value="Genomic_DNA"/>
</dbReference>
<dbReference type="CDD" id="cd06464">
    <property type="entry name" value="ACD_sHsps-like"/>
    <property type="match status" value="1"/>
</dbReference>
<dbReference type="InterPro" id="IPR008978">
    <property type="entry name" value="HSP20-like_chaperone"/>
</dbReference>
<accession>A0A0C9SS40</accession>
<keyword evidence="5" id="KW-1185">Reference proteome</keyword>
<comment type="similarity">
    <text evidence="1 2">Belongs to the small heat shock protein (HSP20) family.</text>
</comment>
<dbReference type="SUPFAM" id="SSF49764">
    <property type="entry name" value="HSP20-like chaperones"/>
    <property type="match status" value="1"/>
</dbReference>
<dbReference type="Proteomes" id="UP000053263">
    <property type="component" value="Unassembled WGS sequence"/>
</dbReference>
<evidence type="ECO:0000313" key="5">
    <source>
        <dbReference type="Proteomes" id="UP000053263"/>
    </source>
</evidence>
<evidence type="ECO:0000256" key="2">
    <source>
        <dbReference type="RuleBase" id="RU003616"/>
    </source>
</evidence>
<dbReference type="AlphaFoldDB" id="A0A0C9SS40"/>
<organism evidence="4 5">
    <name type="scientific">Plicaturopsis crispa FD-325 SS-3</name>
    <dbReference type="NCBI Taxonomy" id="944288"/>
    <lineage>
        <taxon>Eukaryota</taxon>
        <taxon>Fungi</taxon>
        <taxon>Dikarya</taxon>
        <taxon>Basidiomycota</taxon>
        <taxon>Agaricomycotina</taxon>
        <taxon>Agaricomycetes</taxon>
        <taxon>Agaricomycetidae</taxon>
        <taxon>Amylocorticiales</taxon>
        <taxon>Amylocorticiaceae</taxon>
        <taxon>Plicatura</taxon>
        <taxon>Plicaturopsis crispa</taxon>
    </lineage>
</organism>
<evidence type="ECO:0000313" key="4">
    <source>
        <dbReference type="EMBL" id="KII85257.1"/>
    </source>
</evidence>
<name>A0A0C9SS40_PLICR</name>
<feature type="domain" description="SHSP" evidence="3">
    <location>
        <begin position="1"/>
        <end position="86"/>
    </location>
</feature>